<comment type="caution">
    <text evidence="1">The sequence shown here is derived from an EMBL/GenBank/DDBJ whole genome shotgun (WGS) entry which is preliminary data.</text>
</comment>
<accession>A0A3D9HRE0</accession>
<evidence type="ECO:0000313" key="2">
    <source>
        <dbReference type="Proteomes" id="UP000256845"/>
    </source>
</evidence>
<dbReference type="NCBIfam" id="TIGR03694">
    <property type="entry name" value="exosort_acyl"/>
    <property type="match status" value="1"/>
</dbReference>
<dbReference type="Gene3D" id="3.40.630.30">
    <property type="match status" value="1"/>
</dbReference>
<dbReference type="SUPFAM" id="SSF55729">
    <property type="entry name" value="Acyl-CoA N-acyltransferases (Nat)"/>
    <property type="match status" value="1"/>
</dbReference>
<dbReference type="Pfam" id="PF13444">
    <property type="entry name" value="Acetyltransf_5"/>
    <property type="match status" value="1"/>
</dbReference>
<sequence length="316" mass="36380">MTILNPVLYGEGGPVASFHEPPFIERERALVMFRLFYKIFDVVHADSPALLEQARRLRYRVFCEEFDGYENPDDHPDGLERDSFDAHAEHILLVYKPTGTAIGTVRLIKPRPDNWQRSFPVQGLCDFEHLRDAEFIRGACEFSRLCISGSLRAEAKDHLQNVYARSRHLASYERPLVRNIISMTMLGIIGVAFERALKNGLTNILGIMEPYHINRLHRSGMIFHPIGPRIDYHGTRQPFVTNILETFRHAVEHHNDIWAVVSQLGRIHSLALEVEQLHREKGSGTFVPEIDYSLPTQWRRRCGDVLPSHLAWLLAM</sequence>
<proteinExistence type="predicted"/>
<keyword evidence="2" id="KW-1185">Reference proteome</keyword>
<dbReference type="InterPro" id="IPR016181">
    <property type="entry name" value="Acyl_CoA_acyltransferase"/>
</dbReference>
<dbReference type="Proteomes" id="UP000256845">
    <property type="component" value="Unassembled WGS sequence"/>
</dbReference>
<dbReference type="InterPro" id="IPR022484">
    <property type="entry name" value="PEP-CTERM/exosrtase_acylTfrase"/>
</dbReference>
<dbReference type="OrthoDB" id="582214at2"/>
<protein>
    <submittedName>
        <fullName evidence="1">N-acyl amino acid synthase of PEP-CTERM/exosortase system</fullName>
    </submittedName>
</protein>
<reference evidence="1 2" key="1">
    <citation type="submission" date="2018-07" db="EMBL/GenBank/DDBJ databases">
        <title>Genomic Encyclopedia of Type Strains, Phase III (KMG-III): the genomes of soil and plant-associated and newly described type strains.</title>
        <authorList>
            <person name="Whitman W."/>
        </authorList>
    </citation>
    <scope>NUCLEOTIDE SEQUENCE [LARGE SCALE GENOMIC DNA]</scope>
    <source>
        <strain evidence="1 2">CECT 8488</strain>
    </source>
</reference>
<evidence type="ECO:0000313" key="1">
    <source>
        <dbReference type="EMBL" id="RED52073.1"/>
    </source>
</evidence>
<gene>
    <name evidence="1" type="ORF">DFP90_10291</name>
</gene>
<dbReference type="RefSeq" id="WP_115935631.1">
    <property type="nucleotide sequence ID" value="NZ_QRDW01000002.1"/>
</dbReference>
<dbReference type="EMBL" id="QRDW01000002">
    <property type="protein sequence ID" value="RED52073.1"/>
    <property type="molecule type" value="Genomic_DNA"/>
</dbReference>
<organism evidence="1 2">
    <name type="scientific">Aestuariispira insulae</name>
    <dbReference type="NCBI Taxonomy" id="1461337"/>
    <lineage>
        <taxon>Bacteria</taxon>
        <taxon>Pseudomonadati</taxon>
        <taxon>Pseudomonadota</taxon>
        <taxon>Alphaproteobacteria</taxon>
        <taxon>Rhodospirillales</taxon>
        <taxon>Kiloniellaceae</taxon>
        <taxon>Aestuariispira</taxon>
    </lineage>
</organism>
<dbReference type="AlphaFoldDB" id="A0A3D9HRE0"/>
<name>A0A3D9HRE0_9PROT</name>